<gene>
    <name evidence="1" type="ORF">F444_11866</name>
</gene>
<evidence type="ECO:0000313" key="2">
    <source>
        <dbReference type="Proteomes" id="UP000028582"/>
    </source>
</evidence>
<dbReference type="OrthoDB" id="128311at2759"/>
<dbReference type="EMBL" id="ANJA01002134">
    <property type="protein sequence ID" value="ETO71881.1"/>
    <property type="molecule type" value="Genomic_DNA"/>
</dbReference>
<sequence length="206" mass="23636">MDPSAFIIDDEEFMSEIITILNSFDNDYLVLLPEDTASIERLSQVDSESFVSMTAPEREREEKSSFSGTQGQGALAVNEQLEPDTIEKRSPTIRGRSRGRFRIREQLIQLRAVVKKMENHLETLKNPPESLHFDSCDDNQSIMARSEKQAKVNTVWRSIAMEQFRARRKAEVHNAQLRENLWASIQLSEQVKKLLQDQQAHSAISC</sequence>
<proteinExistence type="predicted"/>
<dbReference type="Proteomes" id="UP000028582">
    <property type="component" value="Unassembled WGS sequence"/>
</dbReference>
<reference evidence="1 2" key="1">
    <citation type="submission" date="2013-11" db="EMBL/GenBank/DDBJ databases">
        <title>The Genome Sequence of Phytophthora parasitica P1976.</title>
        <authorList>
            <consortium name="The Broad Institute Genomics Platform"/>
            <person name="Russ C."/>
            <person name="Tyler B."/>
            <person name="Panabieres F."/>
            <person name="Shan W."/>
            <person name="Tripathy S."/>
            <person name="Grunwald N."/>
            <person name="Machado M."/>
            <person name="Johnson C.S."/>
            <person name="Walker B."/>
            <person name="Young S."/>
            <person name="Zeng Q."/>
            <person name="Gargeya S."/>
            <person name="Fitzgerald M."/>
            <person name="Haas B."/>
            <person name="Abouelleil A."/>
            <person name="Allen A.W."/>
            <person name="Alvarado L."/>
            <person name="Arachchi H.M."/>
            <person name="Berlin A.M."/>
            <person name="Chapman S.B."/>
            <person name="Gainer-Dewar J."/>
            <person name="Goldberg J."/>
            <person name="Griggs A."/>
            <person name="Gujja S."/>
            <person name="Hansen M."/>
            <person name="Howarth C."/>
            <person name="Imamovic A."/>
            <person name="Ireland A."/>
            <person name="Larimer J."/>
            <person name="McCowan C."/>
            <person name="Murphy C."/>
            <person name="Pearson M."/>
            <person name="Poon T.W."/>
            <person name="Priest M."/>
            <person name="Roberts A."/>
            <person name="Saif S."/>
            <person name="Shea T."/>
            <person name="Sisk P."/>
            <person name="Sykes S."/>
            <person name="Wortman J."/>
            <person name="Nusbaum C."/>
            <person name="Birren B."/>
        </authorList>
    </citation>
    <scope>NUCLEOTIDE SEQUENCE [LARGE SCALE GENOMIC DNA]</scope>
    <source>
        <strain evidence="1 2">P1976</strain>
    </source>
</reference>
<name>A0A080ZZ20_PHYNI</name>
<accession>A0A080ZZ20</accession>
<comment type="caution">
    <text evidence="1">The sequence shown here is derived from an EMBL/GenBank/DDBJ whole genome shotgun (WGS) entry which is preliminary data.</text>
</comment>
<evidence type="ECO:0000313" key="1">
    <source>
        <dbReference type="EMBL" id="ETO71881.1"/>
    </source>
</evidence>
<protein>
    <submittedName>
        <fullName evidence="1">Uncharacterized protein</fullName>
    </submittedName>
</protein>
<organism evidence="1 2">
    <name type="scientific">Phytophthora nicotianae P1976</name>
    <dbReference type="NCBI Taxonomy" id="1317066"/>
    <lineage>
        <taxon>Eukaryota</taxon>
        <taxon>Sar</taxon>
        <taxon>Stramenopiles</taxon>
        <taxon>Oomycota</taxon>
        <taxon>Peronosporomycetes</taxon>
        <taxon>Peronosporales</taxon>
        <taxon>Peronosporaceae</taxon>
        <taxon>Phytophthora</taxon>
    </lineage>
</organism>
<dbReference type="AlphaFoldDB" id="A0A080ZZ20"/>